<dbReference type="PANTHER" id="PTHR42915:SF1">
    <property type="entry name" value="PEPTIDOGLYCAN BETA-N-ACETYLMURAMIDASE NAMZ"/>
    <property type="match status" value="1"/>
</dbReference>
<evidence type="ECO:0000259" key="1">
    <source>
        <dbReference type="Pfam" id="PF07075"/>
    </source>
</evidence>
<name>A0ABT7VW49_9GAMM</name>
<dbReference type="PIRSF" id="PIRSF016719">
    <property type="entry name" value="UCP016719"/>
    <property type="match status" value="1"/>
</dbReference>
<dbReference type="EMBL" id="JAUCGM010000888">
    <property type="protein sequence ID" value="MDM8563805.1"/>
    <property type="molecule type" value="Genomic_DNA"/>
</dbReference>
<evidence type="ECO:0000259" key="2">
    <source>
        <dbReference type="Pfam" id="PF20732"/>
    </source>
</evidence>
<protein>
    <submittedName>
        <fullName evidence="3">DUF1343 domain-containing protein</fullName>
    </submittedName>
</protein>
<reference evidence="3" key="1">
    <citation type="submission" date="2023-06" db="EMBL/GenBank/DDBJ databases">
        <title>Uncultivated large filamentous bacteria from sulfidic sediments reveal new species and different genomic features in energy metabolism and defense.</title>
        <authorList>
            <person name="Fonseca A."/>
        </authorList>
    </citation>
    <scope>NUCLEOTIDE SEQUENCE</scope>
    <source>
        <strain evidence="3">HSG4</strain>
    </source>
</reference>
<feature type="domain" description="Peptidoglycan beta-N-acetylmuramidase NamZ C-terminal" evidence="2">
    <location>
        <begin position="215"/>
        <end position="347"/>
    </location>
</feature>
<dbReference type="Gene3D" id="3.40.50.12170">
    <property type="entry name" value="Uncharacterised protein PF07075, DUF1343"/>
    <property type="match status" value="1"/>
</dbReference>
<dbReference type="Gene3D" id="3.90.1150.140">
    <property type="match status" value="1"/>
</dbReference>
<evidence type="ECO:0000313" key="3">
    <source>
        <dbReference type="EMBL" id="MDM8563805.1"/>
    </source>
</evidence>
<feature type="domain" description="Peptidoglycan beta-N-acetylmuramidase NamZ N-terminal" evidence="1">
    <location>
        <begin position="1"/>
        <end position="198"/>
    </location>
</feature>
<dbReference type="Pfam" id="PF07075">
    <property type="entry name" value="NamZ_N"/>
    <property type="match status" value="1"/>
</dbReference>
<feature type="non-terminal residue" evidence="3">
    <location>
        <position position="348"/>
    </location>
</feature>
<dbReference type="Proteomes" id="UP001171945">
    <property type="component" value="Unassembled WGS sequence"/>
</dbReference>
<gene>
    <name evidence="3" type="ORF">QUF54_10675</name>
</gene>
<sequence>MTHPSGVNRQLKSTADLLFENPRINLTALYAPEHGIRGAIDAGKKVKTQIDPKTRLPIYSLYGKTRKPTAQMLRGVDVLLIDLQDVGIRSYTFIYTMAKVMESAAKYHKEVIVLDRPNPIGGVAVEGNLVQPGYFSFVGMYPIPYRHGMTIGELAKLFNQEYQIRSKLTVIPLVNWRRKMSWADTKLPWVPTSPHVPHWITSLLMGTTGSIGELGVLSTGVGYTLPFEMIGATWINGETFAKVLNRLNLPGVIFRPAYFKPFYGIYKGKVCQGVQIHVTNVNTFKPFITGIHLMKTSMRLYPRHHLCAKSSRFNMFNKVMGSNHILVSLQRGYPVNQIEAAWQNQLNY</sequence>
<dbReference type="InterPro" id="IPR008302">
    <property type="entry name" value="NamZ"/>
</dbReference>
<dbReference type="Pfam" id="PF20732">
    <property type="entry name" value="NamZ_C"/>
    <property type="match status" value="1"/>
</dbReference>
<organism evidence="3 4">
    <name type="scientific">Candidatus Marithioploca araucensis</name>
    <dbReference type="NCBI Taxonomy" id="70273"/>
    <lineage>
        <taxon>Bacteria</taxon>
        <taxon>Pseudomonadati</taxon>
        <taxon>Pseudomonadota</taxon>
        <taxon>Gammaproteobacteria</taxon>
        <taxon>Thiotrichales</taxon>
        <taxon>Thiotrichaceae</taxon>
        <taxon>Candidatus Marithioploca</taxon>
    </lineage>
</organism>
<comment type="caution">
    <text evidence="3">The sequence shown here is derived from an EMBL/GenBank/DDBJ whole genome shotgun (WGS) entry which is preliminary data.</text>
</comment>
<evidence type="ECO:0000313" key="4">
    <source>
        <dbReference type="Proteomes" id="UP001171945"/>
    </source>
</evidence>
<keyword evidence="4" id="KW-1185">Reference proteome</keyword>
<dbReference type="PANTHER" id="PTHR42915">
    <property type="entry name" value="HYPOTHETICAL 460 KDA PROTEIN IN FEUA-SIGW INTERGENIC REGION [PRECURSOR]"/>
    <property type="match status" value="1"/>
</dbReference>
<proteinExistence type="predicted"/>
<dbReference type="InterPro" id="IPR048502">
    <property type="entry name" value="NamZ_N"/>
</dbReference>
<dbReference type="InterPro" id="IPR048503">
    <property type="entry name" value="NamZ_C"/>
</dbReference>
<accession>A0ABT7VW49</accession>